<feature type="repeat" description="ANK" evidence="12">
    <location>
        <begin position="49"/>
        <end position="81"/>
    </location>
</feature>
<feature type="repeat" description="ANK" evidence="12">
    <location>
        <begin position="115"/>
        <end position="147"/>
    </location>
</feature>
<dbReference type="Gene3D" id="1.25.40.20">
    <property type="entry name" value="Ankyrin repeat-containing domain"/>
    <property type="match status" value="2"/>
</dbReference>
<evidence type="ECO:0000256" key="8">
    <source>
        <dbReference type="ARBA" id="ARBA00023065"/>
    </source>
</evidence>
<reference evidence="16" key="1">
    <citation type="submission" date="2020-11" db="EMBL/GenBank/DDBJ databases">
        <authorList>
            <person name="Tran Van P."/>
        </authorList>
    </citation>
    <scope>NUCLEOTIDE SEQUENCE</scope>
</reference>
<feature type="region of interest" description="Disordered" evidence="13">
    <location>
        <begin position="668"/>
        <end position="689"/>
    </location>
</feature>
<dbReference type="PROSITE" id="PS50297">
    <property type="entry name" value="ANK_REP_REGION"/>
    <property type="match status" value="5"/>
</dbReference>
<name>A0A7R8XAQ1_9CRUS</name>
<evidence type="ECO:0000256" key="6">
    <source>
        <dbReference type="ARBA" id="ARBA00022989"/>
    </source>
</evidence>
<dbReference type="PROSITE" id="PS50088">
    <property type="entry name" value="ANK_REPEAT"/>
    <property type="match status" value="5"/>
</dbReference>
<evidence type="ECO:0000256" key="9">
    <source>
        <dbReference type="ARBA" id="ARBA00023136"/>
    </source>
</evidence>
<dbReference type="InterPro" id="IPR052076">
    <property type="entry name" value="TRP_cation_channel"/>
</dbReference>
<dbReference type="EMBL" id="LR900639">
    <property type="protein sequence ID" value="CAD7246401.1"/>
    <property type="molecule type" value="Genomic_DNA"/>
</dbReference>
<dbReference type="PANTHER" id="PTHR47143:SF1">
    <property type="entry name" value="ION_TRANS DOMAIN-CONTAINING PROTEIN"/>
    <property type="match status" value="1"/>
</dbReference>
<accession>A0A7R8XAQ1</accession>
<feature type="transmembrane region" description="Helical" evidence="14">
    <location>
        <begin position="455"/>
        <end position="475"/>
    </location>
</feature>
<keyword evidence="7 12" id="KW-0040">ANK repeat</keyword>
<evidence type="ECO:0000256" key="1">
    <source>
        <dbReference type="ARBA" id="ARBA00004141"/>
    </source>
</evidence>
<keyword evidence="9 14" id="KW-0472">Membrane</keyword>
<keyword evidence="8" id="KW-0406">Ion transport</keyword>
<evidence type="ECO:0000256" key="3">
    <source>
        <dbReference type="ARBA" id="ARBA00022606"/>
    </source>
</evidence>
<feature type="transmembrane region" description="Helical" evidence="14">
    <location>
        <begin position="335"/>
        <end position="356"/>
    </location>
</feature>
<dbReference type="SMART" id="SM00248">
    <property type="entry name" value="ANK"/>
    <property type="match status" value="6"/>
</dbReference>
<dbReference type="PANTHER" id="PTHR47143">
    <property type="entry name" value="TRANSIENT RECEPTOR POTENTIAL CATION CHANNEL PROTEIN PAINLESS"/>
    <property type="match status" value="1"/>
</dbReference>
<keyword evidence="3" id="KW-0716">Sensory transduction</keyword>
<dbReference type="InterPro" id="IPR036770">
    <property type="entry name" value="Ankyrin_rpt-contain_sf"/>
</dbReference>
<evidence type="ECO:0000313" key="17">
    <source>
        <dbReference type="Proteomes" id="UP000677054"/>
    </source>
</evidence>
<keyword evidence="10" id="KW-0325">Glycoprotein</keyword>
<evidence type="ECO:0000256" key="2">
    <source>
        <dbReference type="ARBA" id="ARBA00022448"/>
    </source>
</evidence>
<dbReference type="Pfam" id="PF12796">
    <property type="entry name" value="Ank_2"/>
    <property type="match status" value="2"/>
</dbReference>
<keyword evidence="6 14" id="KW-1133">Transmembrane helix</keyword>
<evidence type="ECO:0000259" key="15">
    <source>
        <dbReference type="Pfam" id="PF00520"/>
    </source>
</evidence>
<evidence type="ECO:0000256" key="5">
    <source>
        <dbReference type="ARBA" id="ARBA00022737"/>
    </source>
</evidence>
<keyword evidence="5" id="KW-0677">Repeat</keyword>
<dbReference type="Pfam" id="PF00520">
    <property type="entry name" value="Ion_trans"/>
    <property type="match status" value="1"/>
</dbReference>
<comment type="subcellular location">
    <subcellularLocation>
        <location evidence="1">Membrane</location>
        <topology evidence="1">Multi-pass membrane protein</topology>
    </subcellularLocation>
</comment>
<keyword evidence="4 14" id="KW-0812">Transmembrane</keyword>
<proteinExistence type="predicted"/>
<dbReference type="InterPro" id="IPR002110">
    <property type="entry name" value="Ankyrin_rpt"/>
</dbReference>
<evidence type="ECO:0000256" key="12">
    <source>
        <dbReference type="PROSITE-ProRule" id="PRU00023"/>
    </source>
</evidence>
<evidence type="ECO:0000256" key="7">
    <source>
        <dbReference type="ARBA" id="ARBA00023043"/>
    </source>
</evidence>
<dbReference type="OrthoDB" id="7464126at2759"/>
<evidence type="ECO:0000256" key="13">
    <source>
        <dbReference type="SAM" id="MobiDB-lite"/>
    </source>
</evidence>
<feature type="transmembrane region" description="Helical" evidence="14">
    <location>
        <begin position="425"/>
        <end position="443"/>
    </location>
</feature>
<feature type="transmembrane region" description="Helical" evidence="14">
    <location>
        <begin position="495"/>
        <end position="516"/>
    </location>
</feature>
<dbReference type="PRINTS" id="PR01415">
    <property type="entry name" value="ANKYRIN"/>
</dbReference>
<feature type="transmembrane region" description="Helical" evidence="14">
    <location>
        <begin position="395"/>
        <end position="413"/>
    </location>
</feature>
<dbReference type="GO" id="GO:0005216">
    <property type="term" value="F:monoatomic ion channel activity"/>
    <property type="evidence" value="ECO:0007669"/>
    <property type="project" value="InterPro"/>
</dbReference>
<dbReference type="InterPro" id="IPR005821">
    <property type="entry name" value="Ion_trans_dom"/>
</dbReference>
<sequence length="706" mass="79033">MENHFAVRLEKEEPTMSSFEFRYWTGLEEEDLEDRIAQELLGTTGNGKSWEAPLLLAAARNQLSKVKAIIESGADVNARDPKGNTALHAAASLGHQACMEALIRAGADVDAANGDEERPLHGAASLAASDPVQILLEAGADVNAVNSRGETALHVSAGSGLRCFPVVKELIRRGIRVDERDIQGQTALHLACQLGEGGSGVVLHLLQHGADPNAEDADYNTPVMHAAVSKAEESIRHLTRFGARLNHVDATLTLATKFPDLTGKLLDRTVRQTMSDAGKLIEFDLSPFIAIGQSLKDSREMNTFWEFLEGGASNLLTHPVCARFLHKKWEKFRPFFYLNLIVYLTYALLLTATAVMKSYYERFREYTYCIRNKGDVEKCEEDLPTDSSLKPITDGLLITVSVFTAIILLRELAQIAARKWAYFKEMENIVELLLIVLDGLLIANKMGSHFFNRDMGLHVCAITMLLVWLEVAMLVGKLPGQNLYVAMLTSVSKAFLKLLPTCICLIVGFGLSFHILFPDHFPDVPTSIYQAAVMMSGELEFSSIFFESERILKWTEHIISIVFVVLMSIVIMNLLTSLAVSVVLELAAREKVARLHQLVHLLFSMENVLKCSWLPFKSLAGSKCIDVMQSGRIQEKKRDLPDHIKEHVEEILTEMIEDDGKRQEEIEINKEHEDEEAKRMKRSSHMEEALSTIQRQIQQLMKHARR</sequence>
<evidence type="ECO:0000256" key="11">
    <source>
        <dbReference type="ARBA" id="ARBA00023303"/>
    </source>
</evidence>
<feature type="compositionally biased region" description="Basic and acidic residues" evidence="13">
    <location>
        <begin position="668"/>
        <end position="688"/>
    </location>
</feature>
<dbReference type="EMBL" id="CAJPEV010001122">
    <property type="protein sequence ID" value="CAG0890864.1"/>
    <property type="molecule type" value="Genomic_DNA"/>
</dbReference>
<protein>
    <recommendedName>
        <fullName evidence="15">Ion transport domain-containing protein</fullName>
    </recommendedName>
</protein>
<evidence type="ECO:0000256" key="14">
    <source>
        <dbReference type="SAM" id="Phobius"/>
    </source>
</evidence>
<organism evidence="16">
    <name type="scientific">Darwinula stevensoni</name>
    <dbReference type="NCBI Taxonomy" id="69355"/>
    <lineage>
        <taxon>Eukaryota</taxon>
        <taxon>Metazoa</taxon>
        <taxon>Ecdysozoa</taxon>
        <taxon>Arthropoda</taxon>
        <taxon>Crustacea</taxon>
        <taxon>Oligostraca</taxon>
        <taxon>Ostracoda</taxon>
        <taxon>Podocopa</taxon>
        <taxon>Podocopida</taxon>
        <taxon>Darwinulocopina</taxon>
        <taxon>Darwinuloidea</taxon>
        <taxon>Darwinulidae</taxon>
        <taxon>Darwinula</taxon>
    </lineage>
</organism>
<dbReference type="Proteomes" id="UP000677054">
    <property type="component" value="Unassembled WGS sequence"/>
</dbReference>
<evidence type="ECO:0000313" key="16">
    <source>
        <dbReference type="EMBL" id="CAD7246401.1"/>
    </source>
</evidence>
<keyword evidence="17" id="KW-1185">Reference proteome</keyword>
<dbReference type="AlphaFoldDB" id="A0A7R8XAQ1"/>
<evidence type="ECO:0000256" key="4">
    <source>
        <dbReference type="ARBA" id="ARBA00022692"/>
    </source>
</evidence>
<keyword evidence="2" id="KW-0813">Transport</keyword>
<feature type="transmembrane region" description="Helical" evidence="14">
    <location>
        <begin position="558"/>
        <end position="584"/>
    </location>
</feature>
<feature type="repeat" description="ANK" evidence="12">
    <location>
        <begin position="82"/>
        <end position="114"/>
    </location>
</feature>
<feature type="repeat" description="ANK" evidence="12">
    <location>
        <begin position="183"/>
        <end position="217"/>
    </location>
</feature>
<feature type="domain" description="Ion transport" evidence="15">
    <location>
        <begin position="390"/>
        <end position="583"/>
    </location>
</feature>
<dbReference type="SUPFAM" id="SSF48403">
    <property type="entry name" value="Ankyrin repeat"/>
    <property type="match status" value="1"/>
</dbReference>
<feature type="repeat" description="ANK" evidence="12">
    <location>
        <begin position="148"/>
        <end position="182"/>
    </location>
</feature>
<gene>
    <name evidence="16" type="ORF">DSTB1V02_LOCUS6251</name>
</gene>
<dbReference type="GO" id="GO:0034703">
    <property type="term" value="C:cation channel complex"/>
    <property type="evidence" value="ECO:0007669"/>
    <property type="project" value="UniProtKB-ARBA"/>
</dbReference>
<evidence type="ECO:0000256" key="10">
    <source>
        <dbReference type="ARBA" id="ARBA00023180"/>
    </source>
</evidence>
<keyword evidence="11" id="KW-0407">Ion channel</keyword>